<dbReference type="Gene3D" id="3.40.50.300">
    <property type="entry name" value="P-loop containing nucleotide triphosphate hydrolases"/>
    <property type="match status" value="3"/>
</dbReference>
<dbReference type="OrthoDB" id="6513042at2759"/>
<dbReference type="EMBL" id="QDEB01055171">
    <property type="protein sequence ID" value="RZC37172.1"/>
    <property type="molecule type" value="Genomic_DNA"/>
</dbReference>
<dbReference type="InterPro" id="IPR026122">
    <property type="entry name" value="MOV-10/SDE3_DEXXQ/H-box"/>
</dbReference>
<keyword evidence="9" id="KW-0694">RNA-binding</keyword>
<gene>
    <name evidence="13" type="ORF">BDFB_010539</name>
</gene>
<dbReference type="Pfam" id="PF21634">
    <property type="entry name" value="MOV-10_beta-barrel"/>
    <property type="match status" value="1"/>
</dbReference>
<dbReference type="AlphaFoldDB" id="A0A482VW40"/>
<evidence type="ECO:0000256" key="5">
    <source>
        <dbReference type="ARBA" id="ARBA00022741"/>
    </source>
</evidence>
<evidence type="ECO:0000256" key="9">
    <source>
        <dbReference type="ARBA" id="ARBA00022884"/>
    </source>
</evidence>
<feature type="domain" description="AAA+ ATPase" evidence="12">
    <location>
        <begin position="373"/>
        <end position="537"/>
    </location>
</feature>
<comment type="caution">
    <text evidence="13">The sequence shown here is derived from an EMBL/GenBank/DDBJ whole genome shotgun (WGS) entry which is preliminary data.</text>
</comment>
<dbReference type="Pfam" id="PF13086">
    <property type="entry name" value="AAA_11"/>
    <property type="match status" value="2"/>
</dbReference>
<dbReference type="InterPro" id="IPR049080">
    <property type="entry name" value="MOV-10-like_beta-barrel"/>
</dbReference>
<keyword evidence="7 13" id="KW-0347">Helicase</keyword>
<accession>A0A482VW40</accession>
<evidence type="ECO:0000313" key="14">
    <source>
        <dbReference type="Proteomes" id="UP000292052"/>
    </source>
</evidence>
<keyword evidence="4" id="KW-0963">Cytoplasm</keyword>
<dbReference type="EC" id="3.6.4.13" evidence="3"/>
<evidence type="ECO:0000256" key="10">
    <source>
        <dbReference type="ARBA" id="ARBA00023158"/>
    </source>
</evidence>
<proteinExistence type="inferred from homology"/>
<dbReference type="GO" id="GO:0005524">
    <property type="term" value="F:ATP binding"/>
    <property type="evidence" value="ECO:0007669"/>
    <property type="project" value="UniProtKB-KW"/>
</dbReference>
<dbReference type="InterPro" id="IPR041677">
    <property type="entry name" value="DNA2/NAM7_AAA_11"/>
</dbReference>
<dbReference type="PANTHER" id="PTHR45418:SF1">
    <property type="entry name" value="CANCER_TESTIS ANTIGEN 55"/>
    <property type="match status" value="1"/>
</dbReference>
<dbReference type="STRING" id="1661398.A0A482VW40"/>
<protein>
    <recommendedName>
        <fullName evidence="3">RNA helicase</fullName>
        <ecNumber evidence="3">3.6.4.13</ecNumber>
    </recommendedName>
</protein>
<keyword evidence="5" id="KW-0547">Nucleotide-binding</keyword>
<evidence type="ECO:0000256" key="1">
    <source>
        <dbReference type="ARBA" id="ARBA00004331"/>
    </source>
</evidence>
<dbReference type="Gene3D" id="2.40.30.270">
    <property type="match status" value="1"/>
</dbReference>
<dbReference type="InterPro" id="IPR047187">
    <property type="entry name" value="SF1_C_Upf1"/>
</dbReference>
<dbReference type="GO" id="GO:0016787">
    <property type="term" value="F:hydrolase activity"/>
    <property type="evidence" value="ECO:0007669"/>
    <property type="project" value="UniProtKB-KW"/>
</dbReference>
<evidence type="ECO:0000256" key="3">
    <source>
        <dbReference type="ARBA" id="ARBA00012552"/>
    </source>
</evidence>
<evidence type="ECO:0000259" key="12">
    <source>
        <dbReference type="SMART" id="SM00382"/>
    </source>
</evidence>
<dbReference type="CDD" id="cd18038">
    <property type="entry name" value="DEXXQc_Helz-like"/>
    <property type="match status" value="1"/>
</dbReference>
<comment type="similarity">
    <text evidence="2">Belongs to the DNA2/NAM7 helicase family. SDE3 subfamily.</text>
</comment>
<dbReference type="SMART" id="SM00382">
    <property type="entry name" value="AAA"/>
    <property type="match status" value="1"/>
</dbReference>
<evidence type="ECO:0000256" key="2">
    <source>
        <dbReference type="ARBA" id="ARBA00005601"/>
    </source>
</evidence>
<keyword evidence="8" id="KW-0067">ATP-binding</keyword>
<dbReference type="Pfam" id="PF13087">
    <property type="entry name" value="AAA_12"/>
    <property type="match status" value="1"/>
</dbReference>
<keyword evidence="14" id="KW-1185">Reference proteome</keyword>
<comment type="catalytic activity">
    <reaction evidence="11">
        <text>ATP + H2O = ADP + phosphate + H(+)</text>
        <dbReference type="Rhea" id="RHEA:13065"/>
        <dbReference type="ChEBI" id="CHEBI:15377"/>
        <dbReference type="ChEBI" id="CHEBI:15378"/>
        <dbReference type="ChEBI" id="CHEBI:30616"/>
        <dbReference type="ChEBI" id="CHEBI:43474"/>
        <dbReference type="ChEBI" id="CHEBI:456216"/>
        <dbReference type="EC" id="3.6.4.13"/>
    </reaction>
</comment>
<evidence type="ECO:0000256" key="8">
    <source>
        <dbReference type="ARBA" id="ARBA00022840"/>
    </source>
</evidence>
<dbReference type="InterPro" id="IPR027417">
    <property type="entry name" value="P-loop_NTPase"/>
</dbReference>
<dbReference type="FunFam" id="3.40.50.300:FF:000608">
    <property type="entry name" value="Mov10 RISC complex RNA helicase"/>
    <property type="match status" value="1"/>
</dbReference>
<dbReference type="Proteomes" id="UP000292052">
    <property type="component" value="Unassembled WGS sequence"/>
</dbReference>
<dbReference type="CDD" id="cd18808">
    <property type="entry name" value="SF1_C_Upf1"/>
    <property type="match status" value="1"/>
</dbReference>
<dbReference type="PANTHER" id="PTHR45418">
    <property type="entry name" value="CANCER/TESTIS ANTIGEN 55"/>
    <property type="match status" value="1"/>
</dbReference>
<dbReference type="SUPFAM" id="SSF52540">
    <property type="entry name" value="P-loop containing nucleoside triphosphate hydrolases"/>
    <property type="match status" value="1"/>
</dbReference>
<keyword evidence="10" id="KW-0943">RNA-mediated gene silencing</keyword>
<dbReference type="Pfam" id="PF21635">
    <property type="entry name" value="Mov-10_helical"/>
    <property type="match status" value="1"/>
</dbReference>
<dbReference type="GO" id="GO:0032574">
    <property type="term" value="F:5'-3' RNA helicase activity"/>
    <property type="evidence" value="ECO:0007669"/>
    <property type="project" value="InterPro"/>
</dbReference>
<name>A0A482VW40_ASBVE</name>
<evidence type="ECO:0000256" key="6">
    <source>
        <dbReference type="ARBA" id="ARBA00022801"/>
    </source>
</evidence>
<feature type="non-terminal residue" evidence="13">
    <location>
        <position position="803"/>
    </location>
</feature>
<dbReference type="InterPro" id="IPR003593">
    <property type="entry name" value="AAA+_ATPase"/>
</dbReference>
<dbReference type="GO" id="GO:0031047">
    <property type="term" value="P:regulatory ncRNA-mediated gene silencing"/>
    <property type="evidence" value="ECO:0007669"/>
    <property type="project" value="UniProtKB-KW"/>
</dbReference>
<evidence type="ECO:0000256" key="4">
    <source>
        <dbReference type="ARBA" id="ARBA00022490"/>
    </source>
</evidence>
<reference evidence="13 14" key="1">
    <citation type="submission" date="2017-03" db="EMBL/GenBank/DDBJ databases">
        <title>Genome of the blue death feigning beetle - Asbolus verrucosus.</title>
        <authorList>
            <person name="Rider S.D."/>
        </authorList>
    </citation>
    <scope>NUCLEOTIDE SEQUENCE [LARGE SCALE GENOMIC DNA]</scope>
    <source>
        <strain evidence="13">Butters</strain>
        <tissue evidence="13">Head and leg muscle</tissue>
    </source>
</reference>
<organism evidence="13 14">
    <name type="scientific">Asbolus verrucosus</name>
    <name type="common">Desert ironclad beetle</name>
    <dbReference type="NCBI Taxonomy" id="1661398"/>
    <lineage>
        <taxon>Eukaryota</taxon>
        <taxon>Metazoa</taxon>
        <taxon>Ecdysozoa</taxon>
        <taxon>Arthropoda</taxon>
        <taxon>Hexapoda</taxon>
        <taxon>Insecta</taxon>
        <taxon>Pterygota</taxon>
        <taxon>Neoptera</taxon>
        <taxon>Endopterygota</taxon>
        <taxon>Coleoptera</taxon>
        <taxon>Polyphaga</taxon>
        <taxon>Cucujiformia</taxon>
        <taxon>Tenebrionidae</taxon>
        <taxon>Pimeliinae</taxon>
        <taxon>Asbolus</taxon>
    </lineage>
</organism>
<dbReference type="GO" id="GO:0003723">
    <property type="term" value="F:RNA binding"/>
    <property type="evidence" value="ECO:0007669"/>
    <property type="project" value="UniProtKB-KW"/>
</dbReference>
<dbReference type="GO" id="GO:0036464">
    <property type="term" value="C:cytoplasmic ribonucleoprotein granule"/>
    <property type="evidence" value="ECO:0007669"/>
    <property type="project" value="UniProtKB-SubCell"/>
</dbReference>
<dbReference type="InterPro" id="IPR041679">
    <property type="entry name" value="DNA2/NAM7-like_C"/>
</dbReference>
<evidence type="ECO:0000256" key="7">
    <source>
        <dbReference type="ARBA" id="ARBA00022806"/>
    </source>
</evidence>
<evidence type="ECO:0000256" key="11">
    <source>
        <dbReference type="ARBA" id="ARBA00047984"/>
    </source>
</evidence>
<comment type="subcellular location">
    <subcellularLocation>
        <location evidence="1">Cytoplasm</location>
        <location evidence="1">Cytoplasmic ribonucleoprotein granule</location>
    </subcellularLocation>
</comment>
<evidence type="ECO:0000313" key="13">
    <source>
        <dbReference type="EMBL" id="RZC37172.1"/>
    </source>
</evidence>
<dbReference type="InterPro" id="IPR049079">
    <property type="entry name" value="Mov-10_helical"/>
</dbReference>
<keyword evidence="6" id="KW-0378">Hydrolase</keyword>
<sequence>MVDGSLILDNIILRKEIPKSVYLSVKNMTKYPIKILAIETKSDIEEMKFNPSCPRHLAPSNMTRYTLTARSVNEGIIYFPILFTTQFNNNIQHYSTQLVFHTHDEFFDDLHPVEPYVVGYSKAVLKEYIENIDSGERPDIFPQHTNKVPLKPYRLPIDIEVVLNAGLKPFKGISKSQEIQLANIKNLLNSETKQHSLQANNYTKLLDMLLYIEEHQMYKDIRDYDREDQILKRVGGDLLELEVPGLAEHRPSVIFGDSVFVREHKSSKTLYEGFVHKVKESSVLLKFSKKFMNTVFVKGKKFYVNFSFNRYPLRVEHQAVEFAKMDNIAHLLFPKNIANTPPVQSEITWFNRDIMNNLEQQQAVKSVLKRTAMPAPYLIFGPPGTGKTMTVVECVKQIHKLTKLRVLICTPSNNAANEVTKRLVGIPTTDMFRYIAPSFPYNQIPQEIKKYINYKNGSYYGPTIADFQKYRILVTTVVSAAKLVNGGCAKDHFGYIFIDESGQATETETLIPIARILSNNAKPGTFAGQIVLAGDPRQLGPIIHSTLALEYGFGISMLERLIDTSEPYTKNGSNRYNPNALTKLLKNYRSHSVIIKSSNELFYENELQTCGDNLINAALNWEHLPNPKFPLIFHSVVGIDQREKGSPSFFNIQEVQVVMNYLDQLIGCKMQGITIKEEHIGIISPYKKQVEKLRNSCMKKYYSEKLMIGSVEQVQGQERLIIIISTVRSKSDFLKIDDKFHLGFLNNPKRFNVAITRAKALQIVVGNPNILQHDKYWRSLITYCKDNNAMRGKQFDFNTNESL</sequence>